<accession>A0ABP7NPD8</accession>
<reference evidence="3" key="1">
    <citation type="journal article" date="2019" name="Int. J. Syst. Evol. Microbiol.">
        <title>The Global Catalogue of Microorganisms (GCM) 10K type strain sequencing project: providing services to taxonomists for standard genome sequencing and annotation.</title>
        <authorList>
            <consortium name="The Broad Institute Genomics Platform"/>
            <consortium name="The Broad Institute Genome Sequencing Center for Infectious Disease"/>
            <person name="Wu L."/>
            <person name="Ma J."/>
        </authorList>
    </citation>
    <scope>NUCLEOTIDE SEQUENCE [LARGE SCALE GENOMIC DNA]</scope>
    <source>
        <strain evidence="3">JCM 17338</strain>
    </source>
</reference>
<feature type="signal peptide" evidence="1">
    <location>
        <begin position="1"/>
        <end position="19"/>
    </location>
</feature>
<keyword evidence="3" id="KW-1185">Reference proteome</keyword>
<sequence>MIKNLFLIFFLFAGFSAYAQHDPSDQMDSLEWDLIGGITMKTVKPTEIYAVFKPDIKKYQNKPFTIEGYIVPIKDGMRQTRFMFSPLPINQCFYCGQKGVPIMLLVEMNEAIKFTFKPVLISGTLKLNAGNTLSNPPVAITGSKLITE</sequence>
<dbReference type="EMBL" id="BAABAK010000001">
    <property type="protein sequence ID" value="GAA3951371.1"/>
    <property type="molecule type" value="Genomic_DNA"/>
</dbReference>
<evidence type="ECO:0000256" key="1">
    <source>
        <dbReference type="SAM" id="SignalP"/>
    </source>
</evidence>
<feature type="chain" id="PRO_5046065628" description="DUF3299 domain-containing protein" evidence="1">
    <location>
        <begin position="20"/>
        <end position="148"/>
    </location>
</feature>
<gene>
    <name evidence="2" type="ORF">GCM10022246_02260</name>
</gene>
<dbReference type="Proteomes" id="UP001501081">
    <property type="component" value="Unassembled WGS sequence"/>
</dbReference>
<dbReference type="RefSeq" id="WP_344764261.1">
    <property type="nucleotide sequence ID" value="NZ_BAABAK010000001.1"/>
</dbReference>
<evidence type="ECO:0000313" key="2">
    <source>
        <dbReference type="EMBL" id="GAA3951371.1"/>
    </source>
</evidence>
<evidence type="ECO:0000313" key="3">
    <source>
        <dbReference type="Proteomes" id="UP001501081"/>
    </source>
</evidence>
<organism evidence="2 3">
    <name type="scientific">Pedobacter ginsengiterrae</name>
    <dbReference type="NCBI Taxonomy" id="871696"/>
    <lineage>
        <taxon>Bacteria</taxon>
        <taxon>Pseudomonadati</taxon>
        <taxon>Bacteroidota</taxon>
        <taxon>Sphingobacteriia</taxon>
        <taxon>Sphingobacteriales</taxon>
        <taxon>Sphingobacteriaceae</taxon>
        <taxon>Pedobacter</taxon>
    </lineage>
</organism>
<protein>
    <recommendedName>
        <fullName evidence="4">DUF3299 domain-containing protein</fullName>
    </recommendedName>
</protein>
<evidence type="ECO:0008006" key="4">
    <source>
        <dbReference type="Google" id="ProtNLM"/>
    </source>
</evidence>
<keyword evidence="1" id="KW-0732">Signal</keyword>
<name>A0ABP7NPD8_9SPHI</name>
<comment type="caution">
    <text evidence="2">The sequence shown here is derived from an EMBL/GenBank/DDBJ whole genome shotgun (WGS) entry which is preliminary data.</text>
</comment>
<proteinExistence type="predicted"/>
<dbReference type="Gene3D" id="2.40.50.870">
    <property type="entry name" value="Protein of unknown function (DUF3299)"/>
    <property type="match status" value="1"/>
</dbReference>